<reference evidence="1" key="1">
    <citation type="submission" date="2021-01" db="EMBL/GenBank/DDBJ databases">
        <authorList>
            <consortium name="Genoscope - CEA"/>
            <person name="William W."/>
        </authorList>
    </citation>
    <scope>NUCLEOTIDE SEQUENCE</scope>
</reference>
<sequence length="164" mass="19460">MKNYQILTTQQLNSINQQIMKKKNEISDILIKKHPDTNTNGYMNIDIYLEILQQVEVTLSNLEVDHFYALITQQNKQQRILLQQIDSPFDINENEEEDEVKQPQINEFNKELPNYVRQSQSQILSITTNKNKNQIIQSRMKMKMIKTSVQSNRNPKIKRKIKNI</sequence>
<evidence type="ECO:0000313" key="2">
    <source>
        <dbReference type="Proteomes" id="UP000683925"/>
    </source>
</evidence>
<dbReference type="OrthoDB" id="10502742at2759"/>
<accession>A0A8S1UQJ2</accession>
<keyword evidence="2" id="KW-1185">Reference proteome</keyword>
<gene>
    <name evidence="1" type="ORF">POCTA_138.1.T0480156</name>
</gene>
<evidence type="ECO:0000313" key="1">
    <source>
        <dbReference type="EMBL" id="CAD8166437.1"/>
    </source>
</evidence>
<organism evidence="1 2">
    <name type="scientific">Paramecium octaurelia</name>
    <dbReference type="NCBI Taxonomy" id="43137"/>
    <lineage>
        <taxon>Eukaryota</taxon>
        <taxon>Sar</taxon>
        <taxon>Alveolata</taxon>
        <taxon>Ciliophora</taxon>
        <taxon>Intramacronucleata</taxon>
        <taxon>Oligohymenophorea</taxon>
        <taxon>Peniculida</taxon>
        <taxon>Parameciidae</taxon>
        <taxon>Paramecium</taxon>
    </lineage>
</organism>
<dbReference type="EMBL" id="CAJJDP010000048">
    <property type="protein sequence ID" value="CAD8166437.1"/>
    <property type="molecule type" value="Genomic_DNA"/>
</dbReference>
<name>A0A8S1UQJ2_PAROT</name>
<dbReference type="Proteomes" id="UP000683925">
    <property type="component" value="Unassembled WGS sequence"/>
</dbReference>
<comment type="caution">
    <text evidence="1">The sequence shown here is derived from an EMBL/GenBank/DDBJ whole genome shotgun (WGS) entry which is preliminary data.</text>
</comment>
<proteinExistence type="predicted"/>
<dbReference type="AlphaFoldDB" id="A0A8S1UQJ2"/>
<protein>
    <submittedName>
        <fullName evidence="1">Uncharacterized protein</fullName>
    </submittedName>
</protein>